<dbReference type="KEGG" id="amon:H9L24_10860"/>
<proteinExistence type="predicted"/>
<dbReference type="AlphaFoldDB" id="A0A7H0HKV2"/>
<accession>A0A7H0HKV2</accession>
<evidence type="ECO:0000313" key="4">
    <source>
        <dbReference type="Proteomes" id="UP000516057"/>
    </source>
</evidence>
<protein>
    <submittedName>
        <fullName evidence="3">Uncharacterized protein</fullName>
    </submittedName>
</protein>
<feature type="compositionally biased region" description="Low complexity" evidence="1">
    <location>
        <begin position="74"/>
        <end position="83"/>
    </location>
</feature>
<keyword evidence="2" id="KW-0732">Signal</keyword>
<dbReference type="RefSeq" id="WP_187738144.1">
    <property type="nucleotide sequence ID" value="NZ_CP060790.1"/>
</dbReference>
<gene>
    <name evidence="3" type="ORF">H9L24_10860</name>
</gene>
<feature type="chain" id="PRO_5028884363" evidence="2">
    <location>
        <begin position="24"/>
        <end position="109"/>
    </location>
</feature>
<reference evidence="3 4" key="1">
    <citation type="submission" date="2020-08" db="EMBL/GenBank/DDBJ databases">
        <title>Genome sequence of Acidovorax monticola KACC 19171T.</title>
        <authorList>
            <person name="Hyun D.-W."/>
            <person name="Bae J.-W."/>
        </authorList>
    </citation>
    <scope>NUCLEOTIDE SEQUENCE [LARGE SCALE GENOMIC DNA]</scope>
    <source>
        <strain evidence="3 4">KACC 19171</strain>
    </source>
</reference>
<organism evidence="3 4">
    <name type="scientific">Paenacidovorax monticola</name>
    <dbReference type="NCBI Taxonomy" id="1926868"/>
    <lineage>
        <taxon>Bacteria</taxon>
        <taxon>Pseudomonadati</taxon>
        <taxon>Pseudomonadota</taxon>
        <taxon>Betaproteobacteria</taxon>
        <taxon>Burkholderiales</taxon>
        <taxon>Comamonadaceae</taxon>
        <taxon>Paenacidovorax</taxon>
    </lineage>
</organism>
<evidence type="ECO:0000313" key="3">
    <source>
        <dbReference type="EMBL" id="QNP61168.1"/>
    </source>
</evidence>
<feature type="compositionally biased region" description="Low complexity" evidence="1">
    <location>
        <begin position="97"/>
        <end position="109"/>
    </location>
</feature>
<name>A0A7H0HKV2_9BURK</name>
<evidence type="ECO:0000256" key="2">
    <source>
        <dbReference type="SAM" id="SignalP"/>
    </source>
</evidence>
<evidence type="ECO:0000256" key="1">
    <source>
        <dbReference type="SAM" id="MobiDB-lite"/>
    </source>
</evidence>
<sequence length="109" mass="11050">MSANIRRASWALVACLGASLAHAKLPAPTPEAAAKAQEGAAKAAWAGKVDNYKLCLAQDRTAAAYRRTAKDAKPAAATPACADPGPFVYTPPEPKPAEAAPTPAAAPKS</sequence>
<dbReference type="Proteomes" id="UP000516057">
    <property type="component" value="Chromosome"/>
</dbReference>
<dbReference type="EMBL" id="CP060790">
    <property type="protein sequence ID" value="QNP61168.1"/>
    <property type="molecule type" value="Genomic_DNA"/>
</dbReference>
<feature type="region of interest" description="Disordered" evidence="1">
    <location>
        <begin position="73"/>
        <end position="109"/>
    </location>
</feature>
<keyword evidence="4" id="KW-1185">Reference proteome</keyword>
<feature type="signal peptide" evidence="2">
    <location>
        <begin position="1"/>
        <end position="23"/>
    </location>
</feature>